<dbReference type="Proteomes" id="UP000807342">
    <property type="component" value="Unassembled WGS sequence"/>
</dbReference>
<feature type="non-terminal residue" evidence="1">
    <location>
        <position position="1"/>
    </location>
</feature>
<comment type="caution">
    <text evidence="1">The sequence shown here is derived from an EMBL/GenBank/DDBJ whole genome shotgun (WGS) entry which is preliminary data.</text>
</comment>
<evidence type="ECO:0000313" key="1">
    <source>
        <dbReference type="EMBL" id="KAF9441873.1"/>
    </source>
</evidence>
<evidence type="ECO:0000313" key="2">
    <source>
        <dbReference type="Proteomes" id="UP000807342"/>
    </source>
</evidence>
<sequence>VLFQRGSSRFARKVDSTKSALPADHIQTYLKEPIIPTNVIQDAGGYMKWWHTAANNQPTVAKVALDYCSAPGVFQFLCNEFNA</sequence>
<organism evidence="1 2">
    <name type="scientific">Macrolepiota fuliginosa MF-IS2</name>
    <dbReference type="NCBI Taxonomy" id="1400762"/>
    <lineage>
        <taxon>Eukaryota</taxon>
        <taxon>Fungi</taxon>
        <taxon>Dikarya</taxon>
        <taxon>Basidiomycota</taxon>
        <taxon>Agaricomycotina</taxon>
        <taxon>Agaricomycetes</taxon>
        <taxon>Agaricomycetidae</taxon>
        <taxon>Agaricales</taxon>
        <taxon>Agaricineae</taxon>
        <taxon>Agaricaceae</taxon>
        <taxon>Macrolepiota</taxon>
    </lineage>
</organism>
<proteinExistence type="predicted"/>
<name>A0A9P5WZ86_9AGAR</name>
<dbReference type="AlphaFoldDB" id="A0A9P5WZ86"/>
<keyword evidence="2" id="KW-1185">Reference proteome</keyword>
<accession>A0A9P5WZ86</accession>
<dbReference type="EMBL" id="MU151760">
    <property type="protein sequence ID" value="KAF9441873.1"/>
    <property type="molecule type" value="Genomic_DNA"/>
</dbReference>
<reference evidence="1" key="1">
    <citation type="submission" date="2020-11" db="EMBL/GenBank/DDBJ databases">
        <authorList>
            <consortium name="DOE Joint Genome Institute"/>
            <person name="Ahrendt S."/>
            <person name="Riley R."/>
            <person name="Andreopoulos W."/>
            <person name="Labutti K."/>
            <person name="Pangilinan J."/>
            <person name="Ruiz-Duenas F.J."/>
            <person name="Barrasa J.M."/>
            <person name="Sanchez-Garcia M."/>
            <person name="Camarero S."/>
            <person name="Miyauchi S."/>
            <person name="Serrano A."/>
            <person name="Linde D."/>
            <person name="Babiker R."/>
            <person name="Drula E."/>
            <person name="Ayuso-Fernandez I."/>
            <person name="Pacheco R."/>
            <person name="Padilla G."/>
            <person name="Ferreira P."/>
            <person name="Barriuso J."/>
            <person name="Kellner H."/>
            <person name="Castanera R."/>
            <person name="Alfaro M."/>
            <person name="Ramirez L."/>
            <person name="Pisabarro A.G."/>
            <person name="Kuo A."/>
            <person name="Tritt A."/>
            <person name="Lipzen A."/>
            <person name="He G."/>
            <person name="Yan M."/>
            <person name="Ng V."/>
            <person name="Cullen D."/>
            <person name="Martin F."/>
            <person name="Rosso M.-N."/>
            <person name="Henrissat B."/>
            <person name="Hibbett D."/>
            <person name="Martinez A.T."/>
            <person name="Grigoriev I.V."/>
        </authorList>
    </citation>
    <scope>NUCLEOTIDE SEQUENCE</scope>
    <source>
        <strain evidence="1">MF-IS2</strain>
    </source>
</reference>
<protein>
    <submittedName>
        <fullName evidence="1">Uncharacterized protein</fullName>
    </submittedName>
</protein>
<gene>
    <name evidence="1" type="ORF">P691DRAFT_851402</name>
</gene>
<dbReference type="OrthoDB" id="3268424at2759"/>